<sequence>MGLISMQSKSETFVPSIPPEDNANDLDPKVKKYLRGDGANLEKLKDKKLKGQLADREQLYGKSAKAAAQVEKWLMPCEEGYLEADGLEKTWNIRQDNILGEVDILSSRKPFDIVLP</sequence>
<evidence type="ECO:0000313" key="2">
    <source>
        <dbReference type="EMBL" id="KAF5193235.1"/>
    </source>
</evidence>
<dbReference type="InterPro" id="IPR040315">
    <property type="entry name" value="WDR46/Utp7"/>
</dbReference>
<dbReference type="EMBL" id="JABWDY010020340">
    <property type="protein sequence ID" value="KAF5193235.1"/>
    <property type="molecule type" value="Genomic_DNA"/>
</dbReference>
<dbReference type="GO" id="GO:0000462">
    <property type="term" value="P:maturation of SSU-rRNA from tricistronic rRNA transcript (SSU-rRNA, 5.8S rRNA, LSU-rRNA)"/>
    <property type="evidence" value="ECO:0007669"/>
    <property type="project" value="TreeGrafter"/>
</dbReference>
<dbReference type="GO" id="GO:0030686">
    <property type="term" value="C:90S preribosome"/>
    <property type="evidence" value="ECO:0007669"/>
    <property type="project" value="TreeGrafter"/>
</dbReference>
<feature type="region of interest" description="Disordered" evidence="1">
    <location>
        <begin position="1"/>
        <end position="29"/>
    </location>
</feature>
<dbReference type="GO" id="GO:0032040">
    <property type="term" value="C:small-subunit processome"/>
    <property type="evidence" value="ECO:0007669"/>
    <property type="project" value="TreeGrafter"/>
</dbReference>
<dbReference type="Proteomes" id="UP000554482">
    <property type="component" value="Unassembled WGS sequence"/>
</dbReference>
<gene>
    <name evidence="2" type="ORF">FRX31_017177</name>
</gene>
<proteinExistence type="predicted"/>
<accession>A0A7J6WA25</accession>
<dbReference type="PANTHER" id="PTHR14085">
    <property type="entry name" value="WD-REPEAT PROTEIN BING4"/>
    <property type="match status" value="1"/>
</dbReference>
<dbReference type="PANTHER" id="PTHR14085:SF3">
    <property type="entry name" value="WD REPEAT-CONTAINING PROTEIN 46"/>
    <property type="match status" value="1"/>
</dbReference>
<evidence type="ECO:0000313" key="3">
    <source>
        <dbReference type="Proteomes" id="UP000554482"/>
    </source>
</evidence>
<keyword evidence="3" id="KW-1185">Reference proteome</keyword>
<reference evidence="2 3" key="1">
    <citation type="submission" date="2020-06" db="EMBL/GenBank/DDBJ databases">
        <title>Transcriptomic and genomic resources for Thalictrum thalictroides and T. hernandezii: Facilitating candidate gene discovery in an emerging model plant lineage.</title>
        <authorList>
            <person name="Arias T."/>
            <person name="Riano-Pachon D.M."/>
            <person name="Di Stilio V.S."/>
        </authorList>
    </citation>
    <scope>NUCLEOTIDE SEQUENCE [LARGE SCALE GENOMIC DNA]</scope>
    <source>
        <strain evidence="3">cv. WT478/WT964</strain>
        <tissue evidence="2">Leaves</tissue>
    </source>
</reference>
<feature type="compositionally biased region" description="Polar residues" evidence="1">
    <location>
        <begin position="1"/>
        <end position="13"/>
    </location>
</feature>
<dbReference type="OrthoDB" id="10251154at2759"/>
<comment type="caution">
    <text evidence="2">The sequence shown here is derived from an EMBL/GenBank/DDBJ whole genome shotgun (WGS) entry which is preliminary data.</text>
</comment>
<feature type="non-terminal residue" evidence="2">
    <location>
        <position position="1"/>
    </location>
</feature>
<protein>
    <submittedName>
        <fullName evidence="2">Transducin/WD40 repeat-like superfamily protein</fullName>
    </submittedName>
</protein>
<name>A0A7J6WA25_THATH</name>
<organism evidence="2 3">
    <name type="scientific">Thalictrum thalictroides</name>
    <name type="common">Rue-anemone</name>
    <name type="synonym">Anemone thalictroides</name>
    <dbReference type="NCBI Taxonomy" id="46969"/>
    <lineage>
        <taxon>Eukaryota</taxon>
        <taxon>Viridiplantae</taxon>
        <taxon>Streptophyta</taxon>
        <taxon>Embryophyta</taxon>
        <taxon>Tracheophyta</taxon>
        <taxon>Spermatophyta</taxon>
        <taxon>Magnoliopsida</taxon>
        <taxon>Ranunculales</taxon>
        <taxon>Ranunculaceae</taxon>
        <taxon>Thalictroideae</taxon>
        <taxon>Thalictrum</taxon>
    </lineage>
</organism>
<dbReference type="AlphaFoldDB" id="A0A7J6WA25"/>
<evidence type="ECO:0000256" key="1">
    <source>
        <dbReference type="SAM" id="MobiDB-lite"/>
    </source>
</evidence>